<dbReference type="Proteomes" id="UP000887578">
    <property type="component" value="Unplaced"/>
</dbReference>
<feature type="region of interest" description="Disordered" evidence="1">
    <location>
        <begin position="1"/>
        <end position="20"/>
    </location>
</feature>
<organism evidence="2 3">
    <name type="scientific">Panagrolaimus davidi</name>
    <dbReference type="NCBI Taxonomy" id="227884"/>
    <lineage>
        <taxon>Eukaryota</taxon>
        <taxon>Metazoa</taxon>
        <taxon>Ecdysozoa</taxon>
        <taxon>Nematoda</taxon>
        <taxon>Chromadorea</taxon>
        <taxon>Rhabditida</taxon>
        <taxon>Tylenchina</taxon>
        <taxon>Panagrolaimomorpha</taxon>
        <taxon>Panagrolaimoidea</taxon>
        <taxon>Panagrolaimidae</taxon>
        <taxon>Panagrolaimus</taxon>
    </lineage>
</organism>
<evidence type="ECO:0000313" key="2">
    <source>
        <dbReference type="Proteomes" id="UP000887578"/>
    </source>
</evidence>
<dbReference type="WBParaSite" id="PDA_v2.g30240.t1">
    <property type="protein sequence ID" value="PDA_v2.g30240.t1"/>
    <property type="gene ID" value="PDA_v2.g30240"/>
</dbReference>
<protein>
    <submittedName>
        <fullName evidence="3">Uncharacterized protein</fullName>
    </submittedName>
</protein>
<dbReference type="AlphaFoldDB" id="A0A914QFQ9"/>
<accession>A0A914QFQ9</accession>
<reference evidence="3" key="1">
    <citation type="submission" date="2022-11" db="UniProtKB">
        <authorList>
            <consortium name="WormBaseParasite"/>
        </authorList>
    </citation>
    <scope>IDENTIFICATION</scope>
</reference>
<keyword evidence="2" id="KW-1185">Reference proteome</keyword>
<evidence type="ECO:0000256" key="1">
    <source>
        <dbReference type="SAM" id="MobiDB-lite"/>
    </source>
</evidence>
<proteinExistence type="predicted"/>
<evidence type="ECO:0000313" key="3">
    <source>
        <dbReference type="WBParaSite" id="PDA_v2.g30240.t1"/>
    </source>
</evidence>
<sequence>MDSSNKSFPQISSSNSSKSSKALNPVYFSGPYHHQNWSFPDSIIFYISKNPSSAKLFQKLVQMCKYFFIKNPIIVIEQFNNRGKKELEVVLEKTEKRISYKFWISGDEIQPTSKIISSIVPHIYKVDVKKILVSCQTISFNDFVCFSKNVENLDLNYIRLKKEKVSNIPLEKLVEALPELKNLYVNQNFLCYLITSETMKELVKIEHFSKINSVRFSGLADTFDVEIFYDYMKKNKHTLFYFDFDYLLSDAYINRLKEIIDEVIEIENHDYKVPYFTAPYPFLDTIKWSKMQKLYYSQ</sequence>
<name>A0A914QFQ9_9BILA</name>